<evidence type="ECO:0000313" key="2">
    <source>
        <dbReference type="Proteomes" id="UP000077786"/>
    </source>
</evidence>
<name>A0A1B6VKK4_9PROT</name>
<accession>A0A1B6VKK4</accession>
<dbReference type="RefSeq" id="WP_157091191.1">
    <property type="nucleotide sequence ID" value="NZ_LUTU01000007.1"/>
</dbReference>
<sequence>MTDEQKPAMEDLEVRDCASITGTFDCDGEAPSFRVGVAIYHPTKPRSEWPTVDRITLQKDVHSEFCLTARACVWIGGKLYFECPYRALTAVEYAL</sequence>
<dbReference type="Proteomes" id="UP000077786">
    <property type="component" value="Unassembled WGS sequence"/>
</dbReference>
<proteinExistence type="predicted"/>
<evidence type="ECO:0000313" key="1">
    <source>
        <dbReference type="EMBL" id="OAJ67736.1"/>
    </source>
</evidence>
<dbReference type="EMBL" id="LUTU01000007">
    <property type="protein sequence ID" value="OAJ67736.1"/>
    <property type="molecule type" value="Genomic_DNA"/>
</dbReference>
<organism evidence="1 2">
    <name type="scientific">Gluconobacter cerinus</name>
    <dbReference type="NCBI Taxonomy" id="38307"/>
    <lineage>
        <taxon>Bacteria</taxon>
        <taxon>Pseudomonadati</taxon>
        <taxon>Pseudomonadota</taxon>
        <taxon>Alphaproteobacteria</taxon>
        <taxon>Acetobacterales</taxon>
        <taxon>Acetobacteraceae</taxon>
        <taxon>Gluconobacter</taxon>
    </lineage>
</organism>
<protein>
    <submittedName>
        <fullName evidence="1">Uncharacterized protein</fullName>
    </submittedName>
</protein>
<comment type="caution">
    <text evidence="1">The sequence shown here is derived from an EMBL/GenBank/DDBJ whole genome shotgun (WGS) entry which is preliminary data.</text>
</comment>
<dbReference type="AlphaFoldDB" id="A0A1B6VKK4"/>
<reference evidence="1 2" key="1">
    <citation type="submission" date="2016-03" db="EMBL/GenBank/DDBJ databases">
        <title>Draft genome sequence of Gluconobacter cerinus strain CECT 9110.</title>
        <authorList>
            <person name="Sainz F."/>
            <person name="Mas A."/>
            <person name="Torija M.J."/>
        </authorList>
    </citation>
    <scope>NUCLEOTIDE SEQUENCE [LARGE SCALE GENOMIC DNA]</scope>
    <source>
        <strain evidence="1 2">CECT 9110</strain>
    </source>
</reference>
<dbReference type="PATRIC" id="fig|38307.3.peg.1838"/>
<gene>
    <name evidence="1" type="ORF">A0123_01778</name>
</gene>